<evidence type="ECO:0000313" key="1">
    <source>
        <dbReference type="EMBL" id="JAO06494.1"/>
    </source>
</evidence>
<dbReference type="EMBL" id="GBYX01475181">
    <property type="protein sequence ID" value="JAO06494.1"/>
    <property type="molecule type" value="Transcribed_RNA"/>
</dbReference>
<protein>
    <submittedName>
        <fullName evidence="1">PPUP7739</fullName>
    </submittedName>
</protein>
<accession>A0A0S7EUF3</accession>
<proteinExistence type="predicted"/>
<name>A0A0S7EUF3_9TELE</name>
<sequence length="120" mass="13975">MDRRKQQPTSQPAHQETQICHAVAYTSSGNHCTWLRHSNRNMQLWYYFSFSACLVRRQNTHSGDKLWLQRLNDSCHVRLSHGGQRKTTGGDRWRLNSGLRCSCAKLKVQMCKTKAIGYYT</sequence>
<organism evidence="1">
    <name type="scientific">Poeciliopsis prolifica</name>
    <name type="common">blackstripe livebearer</name>
    <dbReference type="NCBI Taxonomy" id="188132"/>
    <lineage>
        <taxon>Eukaryota</taxon>
        <taxon>Metazoa</taxon>
        <taxon>Chordata</taxon>
        <taxon>Craniata</taxon>
        <taxon>Vertebrata</taxon>
        <taxon>Euteleostomi</taxon>
        <taxon>Actinopterygii</taxon>
        <taxon>Neopterygii</taxon>
        <taxon>Teleostei</taxon>
        <taxon>Neoteleostei</taxon>
        <taxon>Acanthomorphata</taxon>
        <taxon>Ovalentaria</taxon>
        <taxon>Atherinomorphae</taxon>
        <taxon>Cyprinodontiformes</taxon>
        <taxon>Poeciliidae</taxon>
        <taxon>Poeciliinae</taxon>
        <taxon>Poeciliopsis</taxon>
    </lineage>
</organism>
<gene>
    <name evidence="1" type="primary">PPUP7739</name>
</gene>
<dbReference type="AlphaFoldDB" id="A0A0S7EUF3"/>
<reference evidence="1" key="1">
    <citation type="submission" date="2014-12" db="EMBL/GenBank/DDBJ databases">
        <title>Parallel Evolution in Life History Adaptation Evident in the Tissue-Specific Poeciliopsis prolifica transcriptome.</title>
        <authorList>
            <person name="Jue N.K."/>
            <person name="Foley R.J."/>
            <person name="Obergfell C."/>
            <person name="Reznick D.N."/>
            <person name="O'Neill R.J."/>
            <person name="O'Neill M.J."/>
        </authorList>
    </citation>
    <scope>NUCLEOTIDE SEQUENCE</scope>
</reference>